<dbReference type="RefSeq" id="WP_115925985.1">
    <property type="nucleotide sequence ID" value="NZ_QNVV01000001.1"/>
</dbReference>
<evidence type="ECO:0000313" key="1">
    <source>
        <dbReference type="EMBL" id="REC50158.1"/>
    </source>
</evidence>
<dbReference type="InterPro" id="IPR010133">
    <property type="entry name" value="Bacteriocin_signal_seq"/>
</dbReference>
<reference evidence="1 2" key="1">
    <citation type="submission" date="2018-06" db="EMBL/GenBank/DDBJ databases">
        <title>Novel Chryseobacterium species.</title>
        <authorList>
            <person name="Newman J."/>
            <person name="Hugo C."/>
            <person name="Oosthuizen L."/>
            <person name="Charimba G."/>
        </authorList>
    </citation>
    <scope>NUCLEOTIDE SEQUENCE [LARGE SCALE GENOMIC DNA]</scope>
    <source>
        <strain evidence="1 2">7_F195</strain>
    </source>
</reference>
<dbReference type="Proteomes" id="UP000256257">
    <property type="component" value="Unassembled WGS sequence"/>
</dbReference>
<dbReference type="AlphaFoldDB" id="A0A3D9BA09"/>
<accession>A0A3D9BA09</accession>
<sequence length="65" mass="6977">MNTRILSKGKKLSKKELKTVNGGLGTVRCTTSTGYCKYIGPGCQEEKCQLPVPIEAIDPVEGGHL</sequence>
<organism evidence="1 2">
    <name type="scientific">Chryseobacterium pennipullorum</name>
    <dbReference type="NCBI Taxonomy" id="2258963"/>
    <lineage>
        <taxon>Bacteria</taxon>
        <taxon>Pseudomonadati</taxon>
        <taxon>Bacteroidota</taxon>
        <taxon>Flavobacteriia</taxon>
        <taxon>Flavobacteriales</taxon>
        <taxon>Weeksellaceae</taxon>
        <taxon>Chryseobacterium group</taxon>
        <taxon>Chryseobacterium</taxon>
    </lineage>
</organism>
<dbReference type="OrthoDB" id="1264766at2"/>
<dbReference type="NCBIfam" id="TIGR01847">
    <property type="entry name" value="bacteriocin_sig"/>
    <property type="match status" value="1"/>
</dbReference>
<keyword evidence="2" id="KW-1185">Reference proteome</keyword>
<comment type="caution">
    <text evidence="1">The sequence shown here is derived from an EMBL/GenBank/DDBJ whole genome shotgun (WGS) entry which is preliminary data.</text>
</comment>
<evidence type="ECO:0008006" key="3">
    <source>
        <dbReference type="Google" id="ProtNLM"/>
    </source>
</evidence>
<evidence type="ECO:0000313" key="2">
    <source>
        <dbReference type="Proteomes" id="UP000256257"/>
    </source>
</evidence>
<gene>
    <name evidence="1" type="ORF">DRF67_01080</name>
</gene>
<protein>
    <recommendedName>
        <fullName evidence="3">Bacteriocin-type signal sequence-containing protein</fullName>
    </recommendedName>
</protein>
<proteinExistence type="predicted"/>
<dbReference type="EMBL" id="QNVV01000001">
    <property type="protein sequence ID" value="REC50158.1"/>
    <property type="molecule type" value="Genomic_DNA"/>
</dbReference>
<name>A0A3D9BA09_9FLAO</name>